<dbReference type="Pfam" id="PF04082">
    <property type="entry name" value="Fungal_trans"/>
    <property type="match status" value="1"/>
</dbReference>
<keyword evidence="4" id="KW-0863">Zinc-finger</keyword>
<dbReference type="GO" id="GO:0000978">
    <property type="term" value="F:RNA polymerase II cis-regulatory region sequence-specific DNA binding"/>
    <property type="evidence" value="ECO:0007669"/>
    <property type="project" value="InterPro"/>
</dbReference>
<proteinExistence type="predicted"/>
<dbReference type="RefSeq" id="XP_015408528.1">
    <property type="nucleotide sequence ID" value="XM_015550690.1"/>
</dbReference>
<evidence type="ECO:0000313" key="11">
    <source>
        <dbReference type="EMBL" id="KNG87605.1"/>
    </source>
</evidence>
<evidence type="ECO:0000256" key="6">
    <source>
        <dbReference type="ARBA" id="ARBA00023015"/>
    </source>
</evidence>
<dbReference type="GO" id="GO:0000785">
    <property type="term" value="C:chromatin"/>
    <property type="evidence" value="ECO:0007669"/>
    <property type="project" value="TreeGrafter"/>
</dbReference>
<comment type="caution">
    <text evidence="11">The sequence shown here is derived from an EMBL/GenBank/DDBJ whole genome shotgun (WGS) entry which is preliminary data.</text>
</comment>
<feature type="domain" description="Xylanolytic transcriptional activator regulatory" evidence="10">
    <location>
        <begin position="232"/>
        <end position="485"/>
    </location>
</feature>
<gene>
    <name evidence="11" type="ORF">ANOM_005433</name>
</gene>
<sequence length="815" mass="91943">MNAAFATRYTRRAVTCDDTKRSMYRESISFASFANKVICDGTFFVVTMNPASRRAASQLHLKGSAVGSGKLAMHVSRAVPREQDWKPRGNGDAQKKAEDTSINKIPVEFLLNYTDPASKTLYDVQRILAGCDKSLGEYAFSEEYQMPNSDGSTEQWMGLFQLFVNTSVFDKSDDDQCLMYGLDNTGELGNTASRIIGLLKHSPESQFNSKRHPIIEEARCFFSPKNLTAFVNAFFEHSYKSTRFIHKASFNVHTSSPQLLLAIALMGATCISPQDASSAAVYSNVAEYLIFEGHDFGQVLNTDNPSLTKTNMEILQAAMLVTVIQGWKDDIYIKRRIRTQRFPALVCATRALRLTQATNDAVSDTKPLEWDKYFQSESLVRAMAWLYLMDSHLVVYYRNPPHFKIAEACFGLPQDEELYDSMEPSARVKLVRNATNHRLTLTLKSVIQRLMKTDNGQFDELLSQPCTLFGLFLVLGSLHCVLFDLQALSTCVELSGPFASLDVALDRWKQIWDLAYTTVKPDDISQSGFMVHALELWWLAKKLIHKPTGICPENSSRTTESQSENGTHQVALTAYKVRDLAACLKCMTRAQLTEVLQTAGDNYIEVHKLVESKVSERMDDKARMYRCEMSDVVCFRGCLEAARKAMAEAESRVELLRTWNSLPDSGNDDFTNMVQLIADHCGPFAHPKTRANGLTMLCELCYVLMDIARDDFFEQDRSKYGWDVSLENAMLEVVTAMTPAERQSVVDDADLWSALLYVYEESDYRLFHAFKDVIDEFPKVASGPEDGEDNDELRSLFEESDQDTGQSENDMSEVE</sequence>
<keyword evidence="7" id="KW-0804">Transcription</keyword>
<dbReference type="Proteomes" id="UP000037505">
    <property type="component" value="Unassembled WGS sequence"/>
</dbReference>
<dbReference type="GO" id="GO:0008270">
    <property type="term" value="F:zinc ion binding"/>
    <property type="evidence" value="ECO:0007669"/>
    <property type="project" value="UniProtKB-KW"/>
</dbReference>
<evidence type="ECO:0000256" key="4">
    <source>
        <dbReference type="ARBA" id="ARBA00022771"/>
    </source>
</evidence>
<dbReference type="GO" id="GO:0006351">
    <property type="term" value="P:DNA-templated transcription"/>
    <property type="evidence" value="ECO:0007669"/>
    <property type="project" value="InterPro"/>
</dbReference>
<keyword evidence="2" id="KW-0479">Metal-binding</keyword>
<comment type="subcellular location">
    <subcellularLocation>
        <location evidence="1">Nucleus</location>
    </subcellularLocation>
</comment>
<organism evidence="11 12">
    <name type="scientific">Aspergillus nomiae NRRL (strain ATCC 15546 / NRRL 13137 / CBS 260.88 / M93)</name>
    <dbReference type="NCBI Taxonomy" id="1509407"/>
    <lineage>
        <taxon>Eukaryota</taxon>
        <taxon>Fungi</taxon>
        <taxon>Dikarya</taxon>
        <taxon>Ascomycota</taxon>
        <taxon>Pezizomycotina</taxon>
        <taxon>Eurotiomycetes</taxon>
        <taxon>Eurotiomycetidae</taxon>
        <taxon>Eurotiales</taxon>
        <taxon>Aspergillaceae</taxon>
        <taxon>Aspergillus</taxon>
        <taxon>Aspergillus subgen. Circumdati</taxon>
    </lineage>
</organism>
<dbReference type="InterPro" id="IPR051059">
    <property type="entry name" value="VerF-like"/>
</dbReference>
<dbReference type="OrthoDB" id="654211at2759"/>
<dbReference type="STRING" id="1509407.A0A0L1J7F7"/>
<dbReference type="GeneID" id="26807237"/>
<evidence type="ECO:0000256" key="3">
    <source>
        <dbReference type="ARBA" id="ARBA00022737"/>
    </source>
</evidence>
<name>A0A0L1J7F7_ASPN3</name>
<reference evidence="11 12" key="1">
    <citation type="submission" date="2014-06" db="EMBL/GenBank/DDBJ databases">
        <title>The Genome of the Aflatoxigenic Filamentous Fungus Aspergillus nomius.</title>
        <authorList>
            <person name="Moore M.G."/>
            <person name="Shannon B.M."/>
            <person name="Brian M.M."/>
        </authorList>
    </citation>
    <scope>NUCLEOTIDE SEQUENCE [LARGE SCALE GENOMIC DNA]</scope>
    <source>
        <strain evidence="11 12">NRRL 13137</strain>
    </source>
</reference>
<dbReference type="GO" id="GO:0000981">
    <property type="term" value="F:DNA-binding transcription factor activity, RNA polymerase II-specific"/>
    <property type="evidence" value="ECO:0007669"/>
    <property type="project" value="InterPro"/>
</dbReference>
<evidence type="ECO:0000256" key="7">
    <source>
        <dbReference type="ARBA" id="ARBA00023163"/>
    </source>
</evidence>
<keyword evidence="3" id="KW-0677">Repeat</keyword>
<dbReference type="PANTHER" id="PTHR40626:SF3">
    <property type="entry name" value="TRANSCRIPTION FACTOR WITH C2H2 AND ZN(2)-CYS(6) DNA BINDING DOMAIN (EUROFUNG)-RELATED"/>
    <property type="match status" value="1"/>
</dbReference>
<dbReference type="InterPro" id="IPR007219">
    <property type="entry name" value="XnlR_reg_dom"/>
</dbReference>
<accession>A0A0L1J7F7</accession>
<dbReference type="GO" id="GO:0005634">
    <property type="term" value="C:nucleus"/>
    <property type="evidence" value="ECO:0007669"/>
    <property type="project" value="UniProtKB-SubCell"/>
</dbReference>
<evidence type="ECO:0000313" key="12">
    <source>
        <dbReference type="Proteomes" id="UP000037505"/>
    </source>
</evidence>
<dbReference type="CDD" id="cd12148">
    <property type="entry name" value="fungal_TF_MHR"/>
    <property type="match status" value="1"/>
</dbReference>
<keyword evidence="8" id="KW-0539">Nucleus</keyword>
<keyword evidence="12" id="KW-1185">Reference proteome</keyword>
<feature type="region of interest" description="Disordered" evidence="9">
    <location>
        <begin position="79"/>
        <end position="98"/>
    </location>
</feature>
<dbReference type="EMBL" id="JNOM01000076">
    <property type="protein sequence ID" value="KNG87605.1"/>
    <property type="molecule type" value="Genomic_DNA"/>
</dbReference>
<keyword evidence="6" id="KW-0805">Transcription regulation</keyword>
<keyword evidence="5" id="KW-0862">Zinc</keyword>
<evidence type="ECO:0000256" key="5">
    <source>
        <dbReference type="ARBA" id="ARBA00022833"/>
    </source>
</evidence>
<protein>
    <recommendedName>
        <fullName evidence="10">Xylanolytic transcriptional activator regulatory domain-containing protein</fullName>
    </recommendedName>
</protein>
<evidence type="ECO:0000256" key="8">
    <source>
        <dbReference type="ARBA" id="ARBA00023242"/>
    </source>
</evidence>
<evidence type="ECO:0000256" key="9">
    <source>
        <dbReference type="SAM" id="MobiDB-lite"/>
    </source>
</evidence>
<evidence type="ECO:0000256" key="1">
    <source>
        <dbReference type="ARBA" id="ARBA00004123"/>
    </source>
</evidence>
<evidence type="ECO:0000259" key="10">
    <source>
        <dbReference type="Pfam" id="PF04082"/>
    </source>
</evidence>
<dbReference type="PANTHER" id="PTHR40626">
    <property type="entry name" value="MIP31509P"/>
    <property type="match status" value="1"/>
</dbReference>
<dbReference type="AlphaFoldDB" id="A0A0L1J7F7"/>
<feature type="region of interest" description="Disordered" evidence="9">
    <location>
        <begin position="779"/>
        <end position="815"/>
    </location>
</feature>
<evidence type="ECO:0000256" key="2">
    <source>
        <dbReference type="ARBA" id="ARBA00022723"/>
    </source>
</evidence>